<gene>
    <name evidence="1" type="ORF">TELCIR_21341</name>
</gene>
<name>A0A2G9TH35_TELCI</name>
<evidence type="ECO:0000313" key="1">
    <source>
        <dbReference type="EMBL" id="PIO57255.1"/>
    </source>
</evidence>
<dbReference type="EMBL" id="KZ366681">
    <property type="protein sequence ID" value="PIO57255.1"/>
    <property type="molecule type" value="Genomic_DNA"/>
</dbReference>
<proteinExistence type="predicted"/>
<protein>
    <submittedName>
        <fullName evidence="1">Uncharacterized protein</fullName>
    </submittedName>
</protein>
<sequence>METIVKQFVHPDSVSKLADRAVKLFAETLNDGSWQVYVHSFLFTVLIIESTGNRLGTALFESFANLLHNIDVHEVLVVFFS</sequence>
<dbReference type="OrthoDB" id="5851003at2759"/>
<dbReference type="Proteomes" id="UP000230423">
    <property type="component" value="Unassembled WGS sequence"/>
</dbReference>
<dbReference type="AlphaFoldDB" id="A0A2G9TH35"/>
<reference evidence="1 2" key="1">
    <citation type="submission" date="2015-09" db="EMBL/GenBank/DDBJ databases">
        <title>Draft genome of the parasitic nematode Teladorsagia circumcincta isolate WARC Sus (inbred).</title>
        <authorList>
            <person name="Mitreva M."/>
        </authorList>
    </citation>
    <scope>NUCLEOTIDE SEQUENCE [LARGE SCALE GENOMIC DNA]</scope>
    <source>
        <strain evidence="1 2">S</strain>
    </source>
</reference>
<evidence type="ECO:0000313" key="2">
    <source>
        <dbReference type="Proteomes" id="UP000230423"/>
    </source>
</evidence>
<accession>A0A2G9TH35</accession>
<organism evidence="1 2">
    <name type="scientific">Teladorsagia circumcincta</name>
    <name type="common">Brown stomach worm</name>
    <name type="synonym">Ostertagia circumcincta</name>
    <dbReference type="NCBI Taxonomy" id="45464"/>
    <lineage>
        <taxon>Eukaryota</taxon>
        <taxon>Metazoa</taxon>
        <taxon>Ecdysozoa</taxon>
        <taxon>Nematoda</taxon>
        <taxon>Chromadorea</taxon>
        <taxon>Rhabditida</taxon>
        <taxon>Rhabditina</taxon>
        <taxon>Rhabditomorpha</taxon>
        <taxon>Strongyloidea</taxon>
        <taxon>Trichostrongylidae</taxon>
        <taxon>Teladorsagia</taxon>
    </lineage>
</organism>
<keyword evidence="2" id="KW-1185">Reference proteome</keyword>